<gene>
    <name evidence="2" type="ORF">SAMN02982927_01890</name>
</gene>
<feature type="transmembrane region" description="Helical" evidence="1">
    <location>
        <begin position="71"/>
        <end position="89"/>
    </location>
</feature>
<feature type="transmembrane region" description="Helical" evidence="1">
    <location>
        <begin position="199"/>
        <end position="221"/>
    </location>
</feature>
<sequence>MSAYLYPQIIGFALFSVEHISTLLVIMTLGVCLFLFRQTLFTRYFLAGVLLIGELGYQVGVLVAGKWSARSSLPLQASDVAALLAAVMLLTRSRSLAAILYFAGIGSAVQALVTPDLGASFPQLHFLQFFATHGATVLACLYMIAVEHVRPAYRSLWWAALWMNLYAALIFVVNRMLGANYLYLMRKPGVSVLNWLGPWPWYLLLVEVLMLVEFHLLYWFVRRRKKGDCCRK</sequence>
<feature type="transmembrane region" description="Helical" evidence="1">
    <location>
        <begin position="12"/>
        <end position="36"/>
    </location>
</feature>
<feature type="transmembrane region" description="Helical" evidence="1">
    <location>
        <begin position="96"/>
        <end position="113"/>
    </location>
</feature>
<dbReference type="EMBL" id="FOOY01000011">
    <property type="protein sequence ID" value="SFG49466.1"/>
    <property type="molecule type" value="Genomic_DNA"/>
</dbReference>
<dbReference type="InterPro" id="IPR011737">
    <property type="entry name" value="CHP02206_TP0381"/>
</dbReference>
<accession>A0A1I2SH28</accession>
<keyword evidence="1" id="KW-0812">Transmembrane</keyword>
<dbReference type="OrthoDB" id="9813172at2"/>
<name>A0A1I2SH28_9BACL</name>
<feature type="transmembrane region" description="Helical" evidence="1">
    <location>
        <begin position="125"/>
        <end position="144"/>
    </location>
</feature>
<dbReference type="STRING" id="269670.SAMN02982927_01890"/>
<proteinExistence type="predicted"/>
<evidence type="ECO:0000256" key="1">
    <source>
        <dbReference type="SAM" id="Phobius"/>
    </source>
</evidence>
<evidence type="ECO:0000313" key="2">
    <source>
        <dbReference type="EMBL" id="SFG49466.1"/>
    </source>
</evidence>
<dbReference type="NCBIfam" id="TIGR02206">
    <property type="entry name" value="intg_mem_TP0381"/>
    <property type="match status" value="1"/>
</dbReference>
<feature type="transmembrane region" description="Helical" evidence="1">
    <location>
        <begin position="43"/>
        <end position="65"/>
    </location>
</feature>
<keyword evidence="1" id="KW-0472">Membrane</keyword>
<dbReference type="RefSeq" id="WP_093672317.1">
    <property type="nucleotide sequence ID" value="NZ_FOOY01000011.1"/>
</dbReference>
<evidence type="ECO:0000313" key="3">
    <source>
        <dbReference type="Proteomes" id="UP000198752"/>
    </source>
</evidence>
<dbReference type="AlphaFoldDB" id="A0A1I2SH28"/>
<organism evidence="2 3">
    <name type="scientific">Sporolactobacillus nakayamae</name>
    <dbReference type="NCBI Taxonomy" id="269670"/>
    <lineage>
        <taxon>Bacteria</taxon>
        <taxon>Bacillati</taxon>
        <taxon>Bacillota</taxon>
        <taxon>Bacilli</taxon>
        <taxon>Bacillales</taxon>
        <taxon>Sporolactobacillaceae</taxon>
        <taxon>Sporolactobacillus</taxon>
    </lineage>
</organism>
<keyword evidence="3" id="KW-1185">Reference proteome</keyword>
<keyword evidence="1" id="KW-1133">Transmembrane helix</keyword>
<dbReference type="Proteomes" id="UP000198752">
    <property type="component" value="Unassembled WGS sequence"/>
</dbReference>
<feature type="transmembrane region" description="Helical" evidence="1">
    <location>
        <begin position="156"/>
        <end position="179"/>
    </location>
</feature>
<dbReference type="Pfam" id="PF14808">
    <property type="entry name" value="TMEM164"/>
    <property type="match status" value="1"/>
</dbReference>
<protein>
    <submittedName>
        <fullName evidence="2">Conserved hypothetical integral membrane protein TIGR02206</fullName>
    </submittedName>
</protein>
<reference evidence="3" key="1">
    <citation type="submission" date="2016-10" db="EMBL/GenBank/DDBJ databases">
        <authorList>
            <person name="Varghese N."/>
            <person name="Submissions S."/>
        </authorList>
    </citation>
    <scope>NUCLEOTIDE SEQUENCE [LARGE SCALE GENOMIC DNA]</scope>
    <source>
        <strain evidence="3">ATCC 700379</strain>
    </source>
</reference>